<evidence type="ECO:0000313" key="3">
    <source>
        <dbReference type="Proteomes" id="UP001243420"/>
    </source>
</evidence>
<dbReference type="RefSeq" id="WP_279963917.1">
    <property type="nucleotide sequence ID" value="NZ_CP122537.1"/>
</dbReference>
<evidence type="ECO:0000256" key="1">
    <source>
        <dbReference type="SAM" id="MobiDB-lite"/>
    </source>
</evidence>
<feature type="region of interest" description="Disordered" evidence="1">
    <location>
        <begin position="113"/>
        <end position="146"/>
    </location>
</feature>
<dbReference type="InterPro" id="IPR007922">
    <property type="entry name" value="DciA-like"/>
</dbReference>
<dbReference type="EMBL" id="CP122537">
    <property type="protein sequence ID" value="WGH77343.1"/>
    <property type="molecule type" value="Genomic_DNA"/>
</dbReference>
<proteinExistence type="predicted"/>
<protein>
    <submittedName>
        <fullName evidence="2">DciA family protein</fullName>
    </submittedName>
</protein>
<dbReference type="Proteomes" id="UP001243420">
    <property type="component" value="Chromosome"/>
</dbReference>
<keyword evidence="3" id="KW-1185">Reference proteome</keyword>
<sequence length="164" mass="17451">MAQHRKGPRRVSTLVARDIGRMGESRGFSETRLLTHWAEIAGPDVAAISRPVKVAFPRGGIGAVLTLLTTGAQAPMLEMKLPALREKVNACYGYNAISRIAITQTAPTGFAEGQAAFTPKPKPKPAPDPALRDAARKTAAGVSDDGLRSSLERLAENIISRPRG</sequence>
<accession>A0ABY8LAE1</accession>
<name>A0ABY8LAE1_9RHOB</name>
<dbReference type="Pfam" id="PF05258">
    <property type="entry name" value="DciA"/>
    <property type="match status" value="1"/>
</dbReference>
<dbReference type="PIRSF" id="PIRSF032064">
    <property type="entry name" value="UCP032064"/>
    <property type="match status" value="1"/>
</dbReference>
<evidence type="ECO:0000313" key="2">
    <source>
        <dbReference type="EMBL" id="WGH77343.1"/>
    </source>
</evidence>
<gene>
    <name evidence="2" type="ORF">P8627_09795</name>
</gene>
<organism evidence="2 3">
    <name type="scientific">Jannaschia ovalis</name>
    <dbReference type="NCBI Taxonomy" id="3038773"/>
    <lineage>
        <taxon>Bacteria</taxon>
        <taxon>Pseudomonadati</taxon>
        <taxon>Pseudomonadota</taxon>
        <taxon>Alphaproteobacteria</taxon>
        <taxon>Rhodobacterales</taxon>
        <taxon>Roseobacteraceae</taxon>
        <taxon>Jannaschia</taxon>
    </lineage>
</organism>
<reference evidence="2 3" key="1">
    <citation type="submission" date="2023-04" db="EMBL/GenBank/DDBJ databases">
        <title>Jannaschia ovalis sp. nov., a marine bacterium isolated from sea tidal flat.</title>
        <authorList>
            <person name="Kwon D.Y."/>
            <person name="Kim J.-J."/>
        </authorList>
    </citation>
    <scope>NUCLEOTIDE SEQUENCE [LARGE SCALE GENOMIC DNA]</scope>
    <source>
        <strain evidence="2 3">GRR-S6-38</strain>
    </source>
</reference>
<dbReference type="InterPro" id="IPR010593">
    <property type="entry name" value="DUF1159"/>
</dbReference>